<name>A0AAV4TKX9_9ARAC</name>
<evidence type="ECO:0000313" key="1">
    <source>
        <dbReference type="EMBL" id="GIY46091.1"/>
    </source>
</evidence>
<sequence length="121" mass="14337">MVRTSPILWHPRSPDVTPLDFCMREVILLGPEVQEDGVFHHCNLDIRRYLKNHISHEWIARASPILWHPRSPDVTPLDFCMREVILITLFTVKEYGTYHIYDRELSLLLSQCHWARFIASK</sequence>
<protein>
    <submittedName>
        <fullName evidence="1">Uncharacterized protein</fullName>
    </submittedName>
</protein>
<reference evidence="1 2" key="1">
    <citation type="submission" date="2021-06" db="EMBL/GenBank/DDBJ databases">
        <title>Caerostris darwini draft genome.</title>
        <authorList>
            <person name="Kono N."/>
            <person name="Arakawa K."/>
        </authorList>
    </citation>
    <scope>NUCLEOTIDE SEQUENCE [LARGE SCALE GENOMIC DNA]</scope>
</reference>
<dbReference type="PANTHER" id="PTHR47326:SF1">
    <property type="entry name" value="HTH PSQ-TYPE DOMAIN-CONTAINING PROTEIN"/>
    <property type="match status" value="1"/>
</dbReference>
<accession>A0AAV4TKX9</accession>
<comment type="caution">
    <text evidence="1">The sequence shown here is derived from an EMBL/GenBank/DDBJ whole genome shotgun (WGS) entry which is preliminary data.</text>
</comment>
<proteinExistence type="predicted"/>
<keyword evidence="2" id="KW-1185">Reference proteome</keyword>
<dbReference type="Proteomes" id="UP001054837">
    <property type="component" value="Unassembled WGS sequence"/>
</dbReference>
<dbReference type="EMBL" id="BPLQ01009706">
    <property type="protein sequence ID" value="GIY46091.1"/>
    <property type="molecule type" value="Genomic_DNA"/>
</dbReference>
<gene>
    <name evidence="1" type="ORF">CDAR_292981</name>
</gene>
<dbReference type="PANTHER" id="PTHR47326">
    <property type="entry name" value="TRANSPOSABLE ELEMENT TC3 TRANSPOSASE-LIKE PROTEIN"/>
    <property type="match status" value="1"/>
</dbReference>
<evidence type="ECO:0000313" key="2">
    <source>
        <dbReference type="Proteomes" id="UP001054837"/>
    </source>
</evidence>
<organism evidence="1 2">
    <name type="scientific">Caerostris darwini</name>
    <dbReference type="NCBI Taxonomy" id="1538125"/>
    <lineage>
        <taxon>Eukaryota</taxon>
        <taxon>Metazoa</taxon>
        <taxon>Ecdysozoa</taxon>
        <taxon>Arthropoda</taxon>
        <taxon>Chelicerata</taxon>
        <taxon>Arachnida</taxon>
        <taxon>Araneae</taxon>
        <taxon>Araneomorphae</taxon>
        <taxon>Entelegynae</taxon>
        <taxon>Araneoidea</taxon>
        <taxon>Araneidae</taxon>
        <taxon>Caerostris</taxon>
    </lineage>
</organism>
<dbReference type="AlphaFoldDB" id="A0AAV4TKX9"/>